<accession>A0ABV9C0E6</accession>
<dbReference type="EMBL" id="JBHSGA010000013">
    <property type="protein sequence ID" value="MFC4526357.1"/>
    <property type="molecule type" value="Genomic_DNA"/>
</dbReference>
<protein>
    <submittedName>
        <fullName evidence="2">Uncharacterized protein</fullName>
    </submittedName>
</protein>
<keyword evidence="1" id="KW-1133">Transmembrane helix</keyword>
<keyword evidence="1" id="KW-0812">Transmembrane</keyword>
<gene>
    <name evidence="2" type="ORF">ACFO5W_06860</name>
</gene>
<evidence type="ECO:0000313" key="2">
    <source>
        <dbReference type="EMBL" id="MFC4526357.1"/>
    </source>
</evidence>
<feature type="transmembrane region" description="Helical" evidence="1">
    <location>
        <begin position="35"/>
        <end position="57"/>
    </location>
</feature>
<organism evidence="2 3">
    <name type="scientific">Dyella halodurans</name>
    <dbReference type="NCBI Taxonomy" id="1920171"/>
    <lineage>
        <taxon>Bacteria</taxon>
        <taxon>Pseudomonadati</taxon>
        <taxon>Pseudomonadota</taxon>
        <taxon>Gammaproteobacteria</taxon>
        <taxon>Lysobacterales</taxon>
        <taxon>Rhodanobacteraceae</taxon>
        <taxon>Dyella</taxon>
    </lineage>
</organism>
<keyword evidence="1" id="KW-0472">Membrane</keyword>
<evidence type="ECO:0000313" key="3">
    <source>
        <dbReference type="Proteomes" id="UP001595961"/>
    </source>
</evidence>
<sequence>MCLFPTHCGHLPTPNKFCLAKSGRQTFMTMNWKSVGLTSCVLVAAALVLLVASLATLRHRKVRLLGDSADTVLAPWATDSGSSSGLSMDPGIHCVALPKDIRLSPDLMGKDEMDRRFSADHEWSAISSRMKPGDEIYPYDISIRHEARPDLFSGIDGGAGYIVLRGWCLVGRLQTRVVIY</sequence>
<reference evidence="3" key="1">
    <citation type="journal article" date="2019" name="Int. J. Syst. Evol. Microbiol.">
        <title>The Global Catalogue of Microorganisms (GCM) 10K type strain sequencing project: providing services to taxonomists for standard genome sequencing and annotation.</title>
        <authorList>
            <consortium name="The Broad Institute Genomics Platform"/>
            <consortium name="The Broad Institute Genome Sequencing Center for Infectious Disease"/>
            <person name="Wu L."/>
            <person name="Ma J."/>
        </authorList>
    </citation>
    <scope>NUCLEOTIDE SEQUENCE [LARGE SCALE GENOMIC DNA]</scope>
    <source>
        <strain evidence="3">CCM 4481</strain>
    </source>
</reference>
<dbReference type="RefSeq" id="WP_266151102.1">
    <property type="nucleotide sequence ID" value="NZ_CP064028.1"/>
</dbReference>
<comment type="caution">
    <text evidence="2">The sequence shown here is derived from an EMBL/GenBank/DDBJ whole genome shotgun (WGS) entry which is preliminary data.</text>
</comment>
<proteinExistence type="predicted"/>
<evidence type="ECO:0000256" key="1">
    <source>
        <dbReference type="SAM" id="Phobius"/>
    </source>
</evidence>
<keyword evidence="3" id="KW-1185">Reference proteome</keyword>
<name>A0ABV9C0E6_9GAMM</name>
<dbReference type="Proteomes" id="UP001595961">
    <property type="component" value="Unassembled WGS sequence"/>
</dbReference>